<dbReference type="AlphaFoldDB" id="M3AJ26"/>
<keyword evidence="3" id="KW-1185">Reference proteome</keyword>
<dbReference type="GeneID" id="19334281"/>
<gene>
    <name evidence="2" type="ORF">MYCFIDRAFT_180065</name>
</gene>
<feature type="region of interest" description="Disordered" evidence="1">
    <location>
        <begin position="144"/>
        <end position="165"/>
    </location>
</feature>
<reference evidence="2 3" key="1">
    <citation type="journal article" date="2012" name="PLoS Pathog.">
        <title>Diverse lifestyles and strategies of plant pathogenesis encoded in the genomes of eighteen Dothideomycetes fungi.</title>
        <authorList>
            <person name="Ohm R.A."/>
            <person name="Feau N."/>
            <person name="Henrissat B."/>
            <person name="Schoch C.L."/>
            <person name="Horwitz B.A."/>
            <person name="Barry K.W."/>
            <person name="Condon B.J."/>
            <person name="Copeland A.C."/>
            <person name="Dhillon B."/>
            <person name="Glaser F."/>
            <person name="Hesse C.N."/>
            <person name="Kosti I."/>
            <person name="LaButti K."/>
            <person name="Lindquist E.A."/>
            <person name="Lucas S."/>
            <person name="Salamov A.A."/>
            <person name="Bradshaw R.E."/>
            <person name="Ciuffetti L."/>
            <person name="Hamelin R.C."/>
            <person name="Kema G.H.J."/>
            <person name="Lawrence C."/>
            <person name="Scott J.A."/>
            <person name="Spatafora J.W."/>
            <person name="Turgeon B.G."/>
            <person name="de Wit P.J.G.M."/>
            <person name="Zhong S."/>
            <person name="Goodwin S.B."/>
            <person name="Grigoriev I.V."/>
        </authorList>
    </citation>
    <scope>NUCLEOTIDE SEQUENCE [LARGE SCALE GENOMIC DNA]</scope>
    <source>
        <strain evidence="2 3">CIRAD86</strain>
    </source>
</reference>
<dbReference type="Proteomes" id="UP000016932">
    <property type="component" value="Unassembled WGS sequence"/>
</dbReference>
<dbReference type="EMBL" id="KB446567">
    <property type="protein sequence ID" value="EME77188.1"/>
    <property type="molecule type" value="Genomic_DNA"/>
</dbReference>
<evidence type="ECO:0000313" key="3">
    <source>
        <dbReference type="Proteomes" id="UP000016932"/>
    </source>
</evidence>
<evidence type="ECO:0000313" key="2">
    <source>
        <dbReference type="EMBL" id="EME77188.1"/>
    </source>
</evidence>
<proteinExistence type="predicted"/>
<organism evidence="2 3">
    <name type="scientific">Pseudocercospora fijiensis (strain CIRAD86)</name>
    <name type="common">Black leaf streak disease fungus</name>
    <name type="synonym">Mycosphaerella fijiensis</name>
    <dbReference type="NCBI Taxonomy" id="383855"/>
    <lineage>
        <taxon>Eukaryota</taxon>
        <taxon>Fungi</taxon>
        <taxon>Dikarya</taxon>
        <taxon>Ascomycota</taxon>
        <taxon>Pezizomycotina</taxon>
        <taxon>Dothideomycetes</taxon>
        <taxon>Dothideomycetidae</taxon>
        <taxon>Mycosphaerellales</taxon>
        <taxon>Mycosphaerellaceae</taxon>
        <taxon>Pseudocercospora</taxon>
    </lineage>
</organism>
<dbReference type="KEGG" id="pfj:MYCFIDRAFT_180065"/>
<dbReference type="RefSeq" id="XP_007932235.1">
    <property type="nucleotide sequence ID" value="XM_007934044.1"/>
</dbReference>
<dbReference type="HOGENOM" id="CLU_787838_0_0_1"/>
<sequence>MCELLNWTVATSCSISSDLAARPSITSSAQVLRGSPTIDMSRPRVRHRLCKFKDEFNDLEIASTKLITCNSAFYLNQNERNNFPSNNSSQSRPSRFRKRNTYGIWGRSKSNCRNQRTATAGYEAVISNRATEQEIPTNLLAQPRRPQLRTRNGSSDPLLRGPPRFTNPKAQALRASGTIPHRHCNPTFYIFAHGTQECHPRDTRRNASIRFHLDTASWTTKAPRVFLASKRLEKTLEDWNQDEMEIVNEEEGLAPEGQEPVLVNAEGYGEEPVPVNAANEEEEPVETQKELQEACDEGRKEAAKAKDKTAARGDRAELHCRGKHCRPFESTWAGCYNARFFQKHFPMEQLSE</sequence>
<name>M3AJ26_PSEFD</name>
<protein>
    <submittedName>
        <fullName evidence="2">Uncharacterized protein</fullName>
    </submittedName>
</protein>
<dbReference type="VEuPathDB" id="FungiDB:MYCFIDRAFT_180065"/>
<accession>M3AJ26</accession>
<evidence type="ECO:0000256" key="1">
    <source>
        <dbReference type="SAM" id="MobiDB-lite"/>
    </source>
</evidence>